<evidence type="ECO:0000313" key="1">
    <source>
        <dbReference type="EMBL" id="KAI3710855.1"/>
    </source>
</evidence>
<protein>
    <submittedName>
        <fullName evidence="1">Uncharacterized protein</fullName>
    </submittedName>
</protein>
<sequence length="72" mass="8032">MVNSVLAFRDEIGKTRSRHRPFASTLIADSADREKLQGETLNRNDYLGTKNEEESCSDSSLHLYCSPTGNPT</sequence>
<reference evidence="2" key="1">
    <citation type="journal article" date="2022" name="Mol. Ecol. Resour.">
        <title>The genomes of chicory, endive, great burdock and yacon provide insights into Asteraceae palaeo-polyploidization history and plant inulin production.</title>
        <authorList>
            <person name="Fan W."/>
            <person name="Wang S."/>
            <person name="Wang H."/>
            <person name="Wang A."/>
            <person name="Jiang F."/>
            <person name="Liu H."/>
            <person name="Zhao H."/>
            <person name="Xu D."/>
            <person name="Zhang Y."/>
        </authorList>
    </citation>
    <scope>NUCLEOTIDE SEQUENCE [LARGE SCALE GENOMIC DNA]</scope>
    <source>
        <strain evidence="2">cv. Punajuju</strain>
    </source>
</reference>
<dbReference type="EMBL" id="CM042015">
    <property type="protein sequence ID" value="KAI3710855.1"/>
    <property type="molecule type" value="Genomic_DNA"/>
</dbReference>
<accession>A0ACB9ALQ2</accession>
<proteinExistence type="predicted"/>
<organism evidence="1 2">
    <name type="scientific">Cichorium intybus</name>
    <name type="common">Chicory</name>
    <dbReference type="NCBI Taxonomy" id="13427"/>
    <lineage>
        <taxon>Eukaryota</taxon>
        <taxon>Viridiplantae</taxon>
        <taxon>Streptophyta</taxon>
        <taxon>Embryophyta</taxon>
        <taxon>Tracheophyta</taxon>
        <taxon>Spermatophyta</taxon>
        <taxon>Magnoliopsida</taxon>
        <taxon>eudicotyledons</taxon>
        <taxon>Gunneridae</taxon>
        <taxon>Pentapetalae</taxon>
        <taxon>asterids</taxon>
        <taxon>campanulids</taxon>
        <taxon>Asterales</taxon>
        <taxon>Asteraceae</taxon>
        <taxon>Cichorioideae</taxon>
        <taxon>Cichorieae</taxon>
        <taxon>Cichoriinae</taxon>
        <taxon>Cichorium</taxon>
    </lineage>
</organism>
<comment type="caution">
    <text evidence="1">The sequence shown here is derived from an EMBL/GenBank/DDBJ whole genome shotgun (WGS) entry which is preliminary data.</text>
</comment>
<dbReference type="Proteomes" id="UP001055811">
    <property type="component" value="Linkage Group LG07"/>
</dbReference>
<name>A0ACB9ALQ2_CICIN</name>
<reference evidence="1 2" key="2">
    <citation type="journal article" date="2022" name="Mol. Ecol. Resour.">
        <title>The genomes of chicory, endive, great burdock and yacon provide insights into Asteraceae paleo-polyploidization history and plant inulin production.</title>
        <authorList>
            <person name="Fan W."/>
            <person name="Wang S."/>
            <person name="Wang H."/>
            <person name="Wang A."/>
            <person name="Jiang F."/>
            <person name="Liu H."/>
            <person name="Zhao H."/>
            <person name="Xu D."/>
            <person name="Zhang Y."/>
        </authorList>
    </citation>
    <scope>NUCLEOTIDE SEQUENCE [LARGE SCALE GENOMIC DNA]</scope>
    <source>
        <strain evidence="2">cv. Punajuju</strain>
        <tissue evidence="1">Leaves</tissue>
    </source>
</reference>
<evidence type="ECO:0000313" key="2">
    <source>
        <dbReference type="Proteomes" id="UP001055811"/>
    </source>
</evidence>
<keyword evidence="2" id="KW-1185">Reference proteome</keyword>
<gene>
    <name evidence="1" type="ORF">L2E82_40649</name>
</gene>